<reference evidence="3" key="1">
    <citation type="journal article" date="2019" name="Int. J. Syst. Evol. Microbiol.">
        <title>The Global Catalogue of Microorganisms (GCM) 10K type strain sequencing project: providing services to taxonomists for standard genome sequencing and annotation.</title>
        <authorList>
            <consortium name="The Broad Institute Genomics Platform"/>
            <consortium name="The Broad Institute Genome Sequencing Center for Infectious Disease"/>
            <person name="Wu L."/>
            <person name="Ma J."/>
        </authorList>
    </citation>
    <scope>NUCLEOTIDE SEQUENCE [LARGE SCALE GENOMIC DNA]</scope>
    <source>
        <strain evidence="3">JCM 17441</strain>
    </source>
</reference>
<dbReference type="Gene3D" id="1.10.260.40">
    <property type="entry name" value="lambda repressor-like DNA-binding domains"/>
    <property type="match status" value="1"/>
</dbReference>
<name>A0ABP8DD73_9ACTN</name>
<dbReference type="SUPFAM" id="SSF47413">
    <property type="entry name" value="lambda repressor-like DNA-binding domains"/>
    <property type="match status" value="1"/>
</dbReference>
<dbReference type="Gene3D" id="1.25.40.10">
    <property type="entry name" value="Tetratricopeptide repeat domain"/>
    <property type="match status" value="2"/>
</dbReference>
<dbReference type="Pfam" id="PF01381">
    <property type="entry name" value="HTH_3"/>
    <property type="match status" value="1"/>
</dbReference>
<comment type="caution">
    <text evidence="2">The sequence shown here is derived from an EMBL/GenBank/DDBJ whole genome shotgun (WGS) entry which is preliminary data.</text>
</comment>
<proteinExistence type="predicted"/>
<accession>A0ABP8DD73</accession>
<evidence type="ECO:0000313" key="3">
    <source>
        <dbReference type="Proteomes" id="UP001500620"/>
    </source>
</evidence>
<dbReference type="CDD" id="cd00093">
    <property type="entry name" value="HTH_XRE"/>
    <property type="match status" value="1"/>
</dbReference>
<evidence type="ECO:0000259" key="1">
    <source>
        <dbReference type="PROSITE" id="PS50943"/>
    </source>
</evidence>
<dbReference type="SUPFAM" id="SSF48452">
    <property type="entry name" value="TPR-like"/>
    <property type="match status" value="1"/>
</dbReference>
<dbReference type="InterPro" id="IPR011990">
    <property type="entry name" value="TPR-like_helical_dom_sf"/>
</dbReference>
<protein>
    <submittedName>
        <fullName evidence="2">Helix-turn-helix domain-containing protein</fullName>
    </submittedName>
</protein>
<dbReference type="InterPro" id="IPR010982">
    <property type="entry name" value="Lambda_DNA-bd_dom_sf"/>
</dbReference>
<dbReference type="PROSITE" id="PS50943">
    <property type="entry name" value="HTH_CROC1"/>
    <property type="match status" value="1"/>
</dbReference>
<dbReference type="Proteomes" id="UP001500620">
    <property type="component" value="Unassembled WGS sequence"/>
</dbReference>
<dbReference type="EMBL" id="BAABAT010000015">
    <property type="protein sequence ID" value="GAA4253125.1"/>
    <property type="molecule type" value="Genomic_DNA"/>
</dbReference>
<keyword evidence="3" id="KW-1185">Reference proteome</keyword>
<gene>
    <name evidence="2" type="ORF">GCM10022255_052680</name>
</gene>
<dbReference type="SMART" id="SM00530">
    <property type="entry name" value="HTH_XRE"/>
    <property type="match status" value="1"/>
</dbReference>
<dbReference type="InterPro" id="IPR001387">
    <property type="entry name" value="Cro/C1-type_HTH"/>
</dbReference>
<organism evidence="2 3">
    <name type="scientific">Dactylosporangium darangshiense</name>
    <dbReference type="NCBI Taxonomy" id="579108"/>
    <lineage>
        <taxon>Bacteria</taxon>
        <taxon>Bacillati</taxon>
        <taxon>Actinomycetota</taxon>
        <taxon>Actinomycetes</taxon>
        <taxon>Micromonosporales</taxon>
        <taxon>Micromonosporaceae</taxon>
        <taxon>Dactylosporangium</taxon>
    </lineage>
</organism>
<sequence length="435" mass="46852">MVCVSAEAVESVGAGIRRLRTARGLTQRDLAQPEYSRALLAAVEAGIRSPTDDLLRHVARRLDVELDDLRFARPPGAAAELDAALREARQALGRGEADAAEAVFERVRRDATRYALPDLATWAGYLVGEARLQRGELTAAMAAFDDLAGLLPAAGPAPRAAVLARRAYCQFAGGDAAGAVASIEAALTAERRRADGDPDAQLRLSSALMYAYLELDWRDRARQVEAQAQPLLARHTNREWLAQFLTIAGQLRRGEDELAEAERMFTEAGRLYEELGLTREVGLCRWAHGYVLRRVGRLDGAAEAFGAACSVLDRVGAAQDLAGAALELAEVRRRQGDLAEAARLAREAAEVCARSQHLECMAEADRLLGLVAAARSEDGAEALLTRAADRYARIGLMAEVMATCRALGELQLSRGATSDAAASFRRGLEAARVLR</sequence>
<feature type="domain" description="HTH cro/C1-type" evidence="1">
    <location>
        <begin position="16"/>
        <end position="69"/>
    </location>
</feature>
<evidence type="ECO:0000313" key="2">
    <source>
        <dbReference type="EMBL" id="GAA4253125.1"/>
    </source>
</evidence>